<keyword evidence="1" id="KW-0472">Membrane</keyword>
<dbReference type="Proteomes" id="UP000523528">
    <property type="component" value="Unassembled WGS sequence"/>
</dbReference>
<protein>
    <submittedName>
        <fullName evidence="2">Uncharacterized protein</fullName>
    </submittedName>
</protein>
<proteinExistence type="predicted"/>
<evidence type="ECO:0000313" key="2">
    <source>
        <dbReference type="EMBL" id="MBB6176314.1"/>
    </source>
</evidence>
<keyword evidence="1" id="KW-1133">Transmembrane helix</keyword>
<name>A0A7X0DAP5_9BACL</name>
<dbReference type="AlphaFoldDB" id="A0A7X0DAP5"/>
<feature type="transmembrane region" description="Helical" evidence="1">
    <location>
        <begin position="12"/>
        <end position="33"/>
    </location>
</feature>
<gene>
    <name evidence="2" type="ORF">HNQ82_001128</name>
</gene>
<evidence type="ECO:0000313" key="3">
    <source>
        <dbReference type="Proteomes" id="UP000523528"/>
    </source>
</evidence>
<keyword evidence="3" id="KW-1185">Reference proteome</keyword>
<dbReference type="EMBL" id="JACHES010000004">
    <property type="protein sequence ID" value="MBB6176314.1"/>
    <property type="molecule type" value="Genomic_DNA"/>
</dbReference>
<accession>A0A7X0DAP5</accession>
<evidence type="ECO:0000256" key="1">
    <source>
        <dbReference type="SAM" id="Phobius"/>
    </source>
</evidence>
<sequence>MDERIDQWMETITNALFCIVFFFCIPYFIYLLWQCI</sequence>
<organism evidence="2 3">
    <name type="scientific">Anoxybacillus tengchongensis</name>
    <dbReference type="NCBI Taxonomy" id="576944"/>
    <lineage>
        <taxon>Bacteria</taxon>
        <taxon>Bacillati</taxon>
        <taxon>Bacillota</taxon>
        <taxon>Bacilli</taxon>
        <taxon>Bacillales</taxon>
        <taxon>Anoxybacillaceae</taxon>
        <taxon>Anoxybacillus</taxon>
    </lineage>
</organism>
<keyword evidence="1" id="KW-0812">Transmembrane</keyword>
<reference evidence="2 3" key="1">
    <citation type="submission" date="2020-08" db="EMBL/GenBank/DDBJ databases">
        <title>Genomic Encyclopedia of Type Strains, Phase IV (KMG-IV): sequencing the most valuable type-strain genomes for metagenomic binning, comparative biology and taxonomic classification.</title>
        <authorList>
            <person name="Goeker M."/>
        </authorList>
    </citation>
    <scope>NUCLEOTIDE SEQUENCE [LARGE SCALE GENOMIC DNA]</scope>
    <source>
        <strain evidence="2 3">DSM 23211</strain>
    </source>
</reference>
<comment type="caution">
    <text evidence="2">The sequence shown here is derived from an EMBL/GenBank/DDBJ whole genome shotgun (WGS) entry which is preliminary data.</text>
</comment>